<keyword evidence="1" id="KW-0472">Membrane</keyword>
<dbReference type="EMBL" id="VSSQ01031686">
    <property type="protein sequence ID" value="MPM82671.1"/>
    <property type="molecule type" value="Genomic_DNA"/>
</dbReference>
<evidence type="ECO:0000256" key="1">
    <source>
        <dbReference type="SAM" id="Phobius"/>
    </source>
</evidence>
<keyword evidence="1" id="KW-1133">Transmembrane helix</keyword>
<gene>
    <name evidence="2" type="ORF">SDC9_129733</name>
</gene>
<sequence>MSATYRYTLDLDNSKGLMILSDISLSYNIVTGILGFFVALYYSCKILDDILQDFYDRW</sequence>
<feature type="transmembrane region" description="Helical" evidence="1">
    <location>
        <begin position="25"/>
        <end position="44"/>
    </location>
</feature>
<evidence type="ECO:0000313" key="2">
    <source>
        <dbReference type="EMBL" id="MPM82671.1"/>
    </source>
</evidence>
<keyword evidence="1" id="KW-0812">Transmembrane</keyword>
<name>A0A645D0N6_9ZZZZ</name>
<reference evidence="2" key="1">
    <citation type="submission" date="2019-08" db="EMBL/GenBank/DDBJ databases">
        <authorList>
            <person name="Kucharzyk K."/>
            <person name="Murdoch R.W."/>
            <person name="Higgins S."/>
            <person name="Loffler F."/>
        </authorList>
    </citation>
    <scope>NUCLEOTIDE SEQUENCE</scope>
</reference>
<dbReference type="AlphaFoldDB" id="A0A645D0N6"/>
<organism evidence="2">
    <name type="scientific">bioreactor metagenome</name>
    <dbReference type="NCBI Taxonomy" id="1076179"/>
    <lineage>
        <taxon>unclassified sequences</taxon>
        <taxon>metagenomes</taxon>
        <taxon>ecological metagenomes</taxon>
    </lineage>
</organism>
<comment type="caution">
    <text evidence="2">The sequence shown here is derived from an EMBL/GenBank/DDBJ whole genome shotgun (WGS) entry which is preliminary data.</text>
</comment>
<proteinExistence type="predicted"/>
<accession>A0A645D0N6</accession>
<protein>
    <submittedName>
        <fullName evidence="2">Uncharacterized protein</fullName>
    </submittedName>
</protein>